<name>A0A6C0DXR7_9ZZZZ</name>
<proteinExistence type="predicted"/>
<sequence length="105" mass="12930">MMNDMDKLTMEMFMNKKLYHRFIEKTDPKKYDEQQTYIRNMKKYQEKILSITRQYLENPHLQITTELNQMFSDYCKTCVKYFQVEEGANDPEYTLFDPEHMNEDT</sequence>
<evidence type="ECO:0000313" key="1">
    <source>
        <dbReference type="EMBL" id="QHT21288.1"/>
    </source>
</evidence>
<accession>A0A6C0DXR7</accession>
<organism evidence="1">
    <name type="scientific">viral metagenome</name>
    <dbReference type="NCBI Taxonomy" id="1070528"/>
    <lineage>
        <taxon>unclassified sequences</taxon>
        <taxon>metagenomes</taxon>
        <taxon>organismal metagenomes</taxon>
    </lineage>
</organism>
<reference evidence="1" key="1">
    <citation type="journal article" date="2020" name="Nature">
        <title>Giant virus diversity and host interactions through global metagenomics.</title>
        <authorList>
            <person name="Schulz F."/>
            <person name="Roux S."/>
            <person name="Paez-Espino D."/>
            <person name="Jungbluth S."/>
            <person name="Walsh D.A."/>
            <person name="Denef V.J."/>
            <person name="McMahon K.D."/>
            <person name="Konstantinidis K.T."/>
            <person name="Eloe-Fadrosh E.A."/>
            <person name="Kyrpides N.C."/>
            <person name="Woyke T."/>
        </authorList>
    </citation>
    <scope>NUCLEOTIDE SEQUENCE</scope>
    <source>
        <strain evidence="1">GVMAG-M-3300023174-92</strain>
    </source>
</reference>
<dbReference type="EMBL" id="MN739689">
    <property type="protein sequence ID" value="QHT21288.1"/>
    <property type="molecule type" value="Genomic_DNA"/>
</dbReference>
<protein>
    <submittedName>
        <fullName evidence="1">Uncharacterized protein</fullName>
    </submittedName>
</protein>
<dbReference type="AlphaFoldDB" id="A0A6C0DXR7"/>